<dbReference type="AlphaFoldDB" id="U3P8H4"/>
<reference evidence="2 3" key="1">
    <citation type="journal article" date="2013" name="Genome Announc.">
        <title>Complete Genome Sequence of Leifsonia xyli subsp. cynodontis Strain DSM46306, a Gram-Positive Bacterial Pathogen of Grasses.</title>
        <authorList>
            <person name="Monteiro-Vitorello C.B."/>
            <person name="Zerillo M.M."/>
            <person name="Van Sluys M.A."/>
            <person name="Camargo L.E."/>
            <person name="Kitajima J.P."/>
        </authorList>
    </citation>
    <scope>NUCLEOTIDE SEQUENCE [LARGE SCALE GENOMIC DNA]</scope>
    <source>
        <strain evidence="2 3">DSM 46306</strain>
    </source>
</reference>
<dbReference type="Proteomes" id="UP000016743">
    <property type="component" value="Chromosome"/>
</dbReference>
<gene>
    <name evidence="2" type="ORF">O159_11500</name>
</gene>
<dbReference type="KEGG" id="lxy:O159_11500"/>
<evidence type="ECO:0000313" key="3">
    <source>
        <dbReference type="Proteomes" id="UP000016743"/>
    </source>
</evidence>
<evidence type="ECO:0000313" key="2">
    <source>
        <dbReference type="EMBL" id="AGW41237.1"/>
    </source>
</evidence>
<dbReference type="EMBL" id="CP006734">
    <property type="protein sequence ID" value="AGW41237.1"/>
    <property type="molecule type" value="Genomic_DNA"/>
</dbReference>
<feature type="transmembrane region" description="Helical" evidence="1">
    <location>
        <begin position="7"/>
        <end position="26"/>
    </location>
</feature>
<protein>
    <submittedName>
        <fullName evidence="2">Uncharacterized protein</fullName>
    </submittedName>
</protein>
<evidence type="ECO:0000256" key="1">
    <source>
        <dbReference type="SAM" id="Phobius"/>
    </source>
</evidence>
<keyword evidence="1" id="KW-0812">Transmembrane</keyword>
<organism evidence="2 3">
    <name type="scientific">Leifsonia xyli subsp. cynodontis DSM 46306</name>
    <dbReference type="NCBI Taxonomy" id="1389489"/>
    <lineage>
        <taxon>Bacteria</taxon>
        <taxon>Bacillati</taxon>
        <taxon>Actinomycetota</taxon>
        <taxon>Actinomycetes</taxon>
        <taxon>Micrococcales</taxon>
        <taxon>Microbacteriaceae</taxon>
        <taxon>Leifsonia</taxon>
    </lineage>
</organism>
<proteinExistence type="predicted"/>
<keyword evidence="3" id="KW-1185">Reference proteome</keyword>
<name>U3P8H4_LEIXC</name>
<keyword evidence="1" id="KW-0472">Membrane</keyword>
<keyword evidence="1" id="KW-1133">Transmembrane helix</keyword>
<accession>U3P8H4</accession>
<sequence length="80" mass="8215">MPASATIPVPLVIIGCVLSGLFWVLVDPSGPFGTPDRVCSMMLPVGANDPFACRSEAAGAISTFVSGFARFNALASWIAA</sequence>
<dbReference type="HOGENOM" id="CLU_2585389_0_0_11"/>